<evidence type="ECO:0000256" key="9">
    <source>
        <dbReference type="ARBA" id="ARBA00023277"/>
    </source>
</evidence>
<gene>
    <name evidence="13" type="ORF">GCM10025883_07630</name>
</gene>
<keyword evidence="9" id="KW-0119">Carbohydrate metabolism</keyword>
<evidence type="ECO:0000256" key="2">
    <source>
        <dbReference type="ARBA" id="ARBA00009141"/>
    </source>
</evidence>
<dbReference type="Pfam" id="PF11721">
    <property type="entry name" value="Malectin"/>
    <property type="match status" value="1"/>
</dbReference>
<keyword evidence="6" id="KW-1133">Transmembrane helix</keyword>
<keyword evidence="4 11" id="KW-0732">Signal</keyword>
<evidence type="ECO:0000256" key="6">
    <source>
        <dbReference type="ARBA" id="ARBA00022989"/>
    </source>
</evidence>
<dbReference type="PANTHER" id="PTHR13460">
    <property type="match status" value="1"/>
</dbReference>
<dbReference type="RefSeq" id="WP_284302770.1">
    <property type="nucleotide sequence ID" value="NZ_BSUO01000001.1"/>
</dbReference>
<feature type="signal peptide" evidence="11">
    <location>
        <begin position="1"/>
        <end position="27"/>
    </location>
</feature>
<organism evidence="13 14">
    <name type="scientific">Mobilicoccus caccae</name>
    <dbReference type="NCBI Taxonomy" id="1859295"/>
    <lineage>
        <taxon>Bacteria</taxon>
        <taxon>Bacillati</taxon>
        <taxon>Actinomycetota</taxon>
        <taxon>Actinomycetes</taxon>
        <taxon>Micrococcales</taxon>
        <taxon>Dermatophilaceae</taxon>
        <taxon>Mobilicoccus</taxon>
    </lineage>
</organism>
<proteinExistence type="inferred from homology"/>
<protein>
    <recommendedName>
        <fullName evidence="12">Malectin domain-containing protein</fullName>
    </recommendedName>
</protein>
<sequence length="561" mass="60715">MSRRLTALTCGLAVLPVFVSGAVIAEAAPRSTVGTVSVSAATKPAKKVVKKSTKKTPAKKTPPKKVVKKVVKKAPATKKPAPKKAPAKKAPAPAKAVFTSRVVAGPADVTDRAGRTWTRRPATLGSWRSSTIDAGVDIARTSDDVLYRKTAPGVRWHRVEVPAKATYKVRMLFAESYFSAPGQRVFDVRAEGRLMRGGIDIVKAVGKHAAHDVTFTVPVSDGRLDIEFVAKTDTAIVSAIEVVSTAPVAKPAAPQPKVAVSKDSFYHSDISKAPLATNSKEASAHLLRQVTDNWGGIAAFNAYRYNNSFYEVPATQRKVRVNFYDCQRKGHVPGGLYDGAKHFVDVPIPPHAVPATGTDKQLTIYDRSADKLWDFWVTEKSADGSWRACWGGRIDDVSKNQGIFPAPYGATAAGLAMTPGVISIDEFRRGRIDHAMYLAIIEPAKWANFSWPANRTDGHSADPNALMEGQRIRLDPTLDLSRIAMTPVARMIAEAAQKYGFVVTDRAGAVAVVTESGNAEKARTGVNPWDGMLAGPDYQAMQGFPWEHIQVLPKDYGKPRR</sequence>
<keyword evidence="5" id="KW-0256">Endoplasmic reticulum</keyword>
<dbReference type="PANTHER" id="PTHR13460:SF0">
    <property type="entry name" value="MALECTIN"/>
    <property type="match status" value="1"/>
</dbReference>
<keyword evidence="14" id="KW-1185">Reference proteome</keyword>
<feature type="compositionally biased region" description="Basic residues" evidence="10">
    <location>
        <begin position="44"/>
        <end position="87"/>
    </location>
</feature>
<dbReference type="SUPFAM" id="SSF49785">
    <property type="entry name" value="Galactose-binding domain-like"/>
    <property type="match status" value="1"/>
</dbReference>
<evidence type="ECO:0000256" key="3">
    <source>
        <dbReference type="ARBA" id="ARBA00022692"/>
    </source>
</evidence>
<dbReference type="InterPro" id="IPR008979">
    <property type="entry name" value="Galactose-bd-like_sf"/>
</dbReference>
<keyword evidence="3" id="KW-0812">Transmembrane</keyword>
<evidence type="ECO:0000256" key="4">
    <source>
        <dbReference type="ARBA" id="ARBA00022729"/>
    </source>
</evidence>
<dbReference type="InterPro" id="IPR039155">
    <property type="entry name" value="MLEC"/>
</dbReference>
<evidence type="ECO:0000313" key="14">
    <source>
        <dbReference type="Proteomes" id="UP001157126"/>
    </source>
</evidence>
<feature type="region of interest" description="Disordered" evidence="10">
    <location>
        <begin position="39"/>
        <end position="93"/>
    </location>
</feature>
<dbReference type="Gene3D" id="2.60.120.430">
    <property type="entry name" value="Galactose-binding lectin"/>
    <property type="match status" value="1"/>
</dbReference>
<feature type="domain" description="Malectin" evidence="12">
    <location>
        <begin position="133"/>
        <end position="236"/>
    </location>
</feature>
<evidence type="ECO:0000259" key="12">
    <source>
        <dbReference type="Pfam" id="PF11721"/>
    </source>
</evidence>
<keyword evidence="7" id="KW-0472">Membrane</keyword>
<dbReference type="InterPro" id="IPR021720">
    <property type="entry name" value="Malectin_dom"/>
</dbReference>
<evidence type="ECO:0000256" key="1">
    <source>
        <dbReference type="ARBA" id="ARBA00004115"/>
    </source>
</evidence>
<evidence type="ECO:0000313" key="13">
    <source>
        <dbReference type="EMBL" id="GMA38718.1"/>
    </source>
</evidence>
<evidence type="ECO:0000256" key="8">
    <source>
        <dbReference type="ARBA" id="ARBA00023180"/>
    </source>
</evidence>
<evidence type="ECO:0000256" key="10">
    <source>
        <dbReference type="SAM" id="MobiDB-lite"/>
    </source>
</evidence>
<accession>A0ABQ6IPV7</accession>
<comment type="subcellular location">
    <subcellularLocation>
        <location evidence="1">Endoplasmic reticulum membrane</location>
        <topology evidence="1">Single-pass type I membrane protein</topology>
    </subcellularLocation>
</comment>
<evidence type="ECO:0000256" key="11">
    <source>
        <dbReference type="SAM" id="SignalP"/>
    </source>
</evidence>
<dbReference type="EMBL" id="BSUO01000001">
    <property type="protein sequence ID" value="GMA38718.1"/>
    <property type="molecule type" value="Genomic_DNA"/>
</dbReference>
<feature type="chain" id="PRO_5047008538" description="Malectin domain-containing protein" evidence="11">
    <location>
        <begin position="28"/>
        <end position="561"/>
    </location>
</feature>
<name>A0ABQ6IPV7_9MICO</name>
<evidence type="ECO:0000256" key="5">
    <source>
        <dbReference type="ARBA" id="ARBA00022824"/>
    </source>
</evidence>
<dbReference type="Proteomes" id="UP001157126">
    <property type="component" value="Unassembled WGS sequence"/>
</dbReference>
<evidence type="ECO:0000256" key="7">
    <source>
        <dbReference type="ARBA" id="ARBA00023136"/>
    </source>
</evidence>
<reference evidence="14" key="1">
    <citation type="journal article" date="2019" name="Int. J. Syst. Evol. Microbiol.">
        <title>The Global Catalogue of Microorganisms (GCM) 10K type strain sequencing project: providing services to taxonomists for standard genome sequencing and annotation.</title>
        <authorList>
            <consortium name="The Broad Institute Genomics Platform"/>
            <consortium name="The Broad Institute Genome Sequencing Center for Infectious Disease"/>
            <person name="Wu L."/>
            <person name="Ma J."/>
        </authorList>
    </citation>
    <scope>NUCLEOTIDE SEQUENCE [LARGE SCALE GENOMIC DNA]</scope>
    <source>
        <strain evidence="14">NBRC 113072</strain>
    </source>
</reference>
<comment type="caution">
    <text evidence="13">The sequence shown here is derived from an EMBL/GenBank/DDBJ whole genome shotgun (WGS) entry which is preliminary data.</text>
</comment>
<keyword evidence="8" id="KW-0325">Glycoprotein</keyword>
<comment type="similarity">
    <text evidence="2">Belongs to the malectin family.</text>
</comment>